<sequence length="217" mass="23304">MGACFSSVRDSRSSQPTAKIISVNGSLREYPVPVNVSQVLAAESSSSSSSSSSSPSFVCNSDRLYYDDYIPVLDLDDQLQANQIYFVLPASKLRQRLTASDMAALAVKASVALQNASSKGGHRRNKARISPVLVVNQSTSLQSNKVNHGYRGMDDGYAPKWPKKSPGVNGKPGGVAAGGLSRAGSVRKLQRYTSKRAKMAVRSFRIRLSTIYEGAVL</sequence>
<dbReference type="AlphaFoldDB" id="A0A5N6RC42"/>
<evidence type="ECO:0000313" key="2">
    <source>
        <dbReference type="Proteomes" id="UP000327013"/>
    </source>
</evidence>
<protein>
    <recommendedName>
        <fullName evidence="3">Poly polymerase</fullName>
    </recommendedName>
</protein>
<gene>
    <name evidence="1" type="ORF">FH972_014164</name>
</gene>
<evidence type="ECO:0008006" key="3">
    <source>
        <dbReference type="Google" id="ProtNLM"/>
    </source>
</evidence>
<dbReference type="Proteomes" id="UP000327013">
    <property type="component" value="Chromosome 5"/>
</dbReference>
<reference evidence="1 2" key="1">
    <citation type="submission" date="2019-06" db="EMBL/GenBank/DDBJ databases">
        <title>A chromosomal-level reference genome of Carpinus fangiana (Coryloideae, Betulaceae).</title>
        <authorList>
            <person name="Yang X."/>
            <person name="Wang Z."/>
            <person name="Zhang L."/>
            <person name="Hao G."/>
            <person name="Liu J."/>
            <person name="Yang Y."/>
        </authorList>
    </citation>
    <scope>NUCLEOTIDE SEQUENCE [LARGE SCALE GENOMIC DNA]</scope>
    <source>
        <strain evidence="1">Cfa_2016G</strain>
        <tissue evidence="1">Leaf</tissue>
    </source>
</reference>
<dbReference type="OrthoDB" id="693945at2759"/>
<dbReference type="InterPro" id="IPR025322">
    <property type="entry name" value="PADRE_dom"/>
</dbReference>
<evidence type="ECO:0000313" key="1">
    <source>
        <dbReference type="EMBL" id="KAE8057474.1"/>
    </source>
</evidence>
<dbReference type="PANTHER" id="PTHR33052">
    <property type="entry name" value="DUF4228 DOMAIN PROTEIN-RELATED"/>
    <property type="match status" value="1"/>
</dbReference>
<dbReference type="Pfam" id="PF14009">
    <property type="entry name" value="PADRE"/>
    <property type="match status" value="1"/>
</dbReference>
<proteinExistence type="predicted"/>
<name>A0A5N6RC42_9ROSI</name>
<keyword evidence="2" id="KW-1185">Reference proteome</keyword>
<dbReference type="EMBL" id="CM017325">
    <property type="protein sequence ID" value="KAE8057474.1"/>
    <property type="molecule type" value="Genomic_DNA"/>
</dbReference>
<organism evidence="1 2">
    <name type="scientific">Carpinus fangiana</name>
    <dbReference type="NCBI Taxonomy" id="176857"/>
    <lineage>
        <taxon>Eukaryota</taxon>
        <taxon>Viridiplantae</taxon>
        <taxon>Streptophyta</taxon>
        <taxon>Embryophyta</taxon>
        <taxon>Tracheophyta</taxon>
        <taxon>Spermatophyta</taxon>
        <taxon>Magnoliopsida</taxon>
        <taxon>eudicotyledons</taxon>
        <taxon>Gunneridae</taxon>
        <taxon>Pentapetalae</taxon>
        <taxon>rosids</taxon>
        <taxon>fabids</taxon>
        <taxon>Fagales</taxon>
        <taxon>Betulaceae</taxon>
        <taxon>Carpinus</taxon>
    </lineage>
</organism>
<accession>A0A5N6RC42</accession>